<dbReference type="InterPro" id="IPR012429">
    <property type="entry name" value="HGSNAT_cat"/>
</dbReference>
<reference evidence="3 4" key="1">
    <citation type="submission" date="2022-10" db="EMBL/GenBank/DDBJ databases">
        <title>Ruegeria sp. nov., isolated from ocean surface water.</title>
        <authorList>
            <person name="He W."/>
            <person name="Wang L."/>
            <person name="Zhang D.-F."/>
        </authorList>
    </citation>
    <scope>NUCLEOTIDE SEQUENCE [LARGE SCALE GENOMIC DNA]</scope>
    <source>
        <strain evidence="3 4">WL0004</strain>
    </source>
</reference>
<evidence type="ECO:0000256" key="1">
    <source>
        <dbReference type="SAM" id="Phobius"/>
    </source>
</evidence>
<keyword evidence="1" id="KW-1133">Transmembrane helix</keyword>
<keyword evidence="4" id="KW-1185">Reference proteome</keyword>
<sequence>MALIDRKTPAGPDRSAFIVSNRLLWLDLARTLALLAMIVFHFARDLELFGFLPSGTTATGGWAIFARVIAGFFVFLSGVSLVVAHSADFNPRNWAKRIALISGAALLVTMATYVVFPEQFIYFGILHCIAACSIVGGFLVRAPATLLCTFAVLILVAGTAWDTGIFASPWLAWTGLTLATRPSLDYLPMIPWFSSFLAGMAFAKVLPLTTRDLTIRSKIAAQYTTLLGRHSLAIYLVHQPVLLAIIWVAFALA</sequence>
<feature type="transmembrane region" description="Helical" evidence="1">
    <location>
        <begin position="62"/>
        <end position="86"/>
    </location>
</feature>
<keyword evidence="1" id="KW-0472">Membrane</keyword>
<feature type="transmembrane region" description="Helical" evidence="1">
    <location>
        <begin position="23"/>
        <end position="42"/>
    </location>
</feature>
<dbReference type="RefSeq" id="WP_263390346.1">
    <property type="nucleotide sequence ID" value="NZ_JAOVQN010000041.1"/>
</dbReference>
<name>A0ABT2WX54_9RHOB</name>
<evidence type="ECO:0000313" key="4">
    <source>
        <dbReference type="Proteomes" id="UP001321014"/>
    </source>
</evidence>
<comment type="caution">
    <text evidence="3">The sequence shown here is derived from an EMBL/GenBank/DDBJ whole genome shotgun (WGS) entry which is preliminary data.</text>
</comment>
<dbReference type="EMBL" id="JAOVQN010000041">
    <property type="protein sequence ID" value="MCU9840479.1"/>
    <property type="molecule type" value="Genomic_DNA"/>
</dbReference>
<protein>
    <submittedName>
        <fullName evidence="3">DUF1624 domain-containing protein</fullName>
    </submittedName>
</protein>
<feature type="transmembrane region" description="Helical" evidence="1">
    <location>
        <begin position="121"/>
        <end position="140"/>
    </location>
</feature>
<feature type="transmembrane region" description="Helical" evidence="1">
    <location>
        <begin position="147"/>
        <end position="172"/>
    </location>
</feature>
<organism evidence="3 4">
    <name type="scientific">Ruegeria marisflavi</name>
    <dbReference type="NCBI Taxonomy" id="2984152"/>
    <lineage>
        <taxon>Bacteria</taxon>
        <taxon>Pseudomonadati</taxon>
        <taxon>Pseudomonadota</taxon>
        <taxon>Alphaproteobacteria</taxon>
        <taxon>Rhodobacterales</taxon>
        <taxon>Roseobacteraceae</taxon>
        <taxon>Ruegeria</taxon>
    </lineage>
</organism>
<gene>
    <name evidence="3" type="ORF">OEZ49_22270</name>
</gene>
<feature type="transmembrane region" description="Helical" evidence="1">
    <location>
        <begin position="98"/>
        <end position="115"/>
    </location>
</feature>
<feature type="domain" description="Heparan-alpha-glucosaminide N-acetyltransferase catalytic" evidence="2">
    <location>
        <begin position="22"/>
        <end position="240"/>
    </location>
</feature>
<accession>A0ABT2WX54</accession>
<dbReference type="Pfam" id="PF07786">
    <property type="entry name" value="HGSNAT_cat"/>
    <property type="match status" value="1"/>
</dbReference>
<proteinExistence type="predicted"/>
<dbReference type="Proteomes" id="UP001321014">
    <property type="component" value="Unassembled WGS sequence"/>
</dbReference>
<evidence type="ECO:0000259" key="2">
    <source>
        <dbReference type="Pfam" id="PF07786"/>
    </source>
</evidence>
<feature type="transmembrane region" description="Helical" evidence="1">
    <location>
        <begin position="192"/>
        <end position="211"/>
    </location>
</feature>
<feature type="transmembrane region" description="Helical" evidence="1">
    <location>
        <begin position="232"/>
        <end position="252"/>
    </location>
</feature>
<keyword evidence="1" id="KW-0812">Transmembrane</keyword>
<evidence type="ECO:0000313" key="3">
    <source>
        <dbReference type="EMBL" id="MCU9840479.1"/>
    </source>
</evidence>